<protein>
    <submittedName>
        <fullName evidence="2">Uncharacterized protein</fullName>
    </submittedName>
</protein>
<dbReference type="Ensembl" id="ENSPMRT00000028760.1">
    <property type="protein sequence ID" value="ENSPMRP00000027112.1"/>
    <property type="gene ID" value="ENSPMRG00000017495.1"/>
</dbReference>
<reference evidence="2" key="3">
    <citation type="submission" date="2025-09" db="UniProtKB">
        <authorList>
            <consortium name="Ensembl"/>
        </authorList>
    </citation>
    <scope>IDENTIFICATION</scope>
</reference>
<reference evidence="2 3" key="1">
    <citation type="journal article" date="2019" name="Proc. Natl. Acad. Sci. U.S.A.">
        <title>Regulatory changes in pterin and carotenoid genes underlie balanced color polymorphisms in the wall lizard.</title>
        <authorList>
            <person name="Andrade P."/>
            <person name="Pinho C."/>
            <person name="Perez I de Lanuza G."/>
            <person name="Afonso S."/>
            <person name="Brejcha J."/>
            <person name="Rubin C.J."/>
            <person name="Wallerman O."/>
            <person name="Pereira P."/>
            <person name="Sabatino S.J."/>
            <person name="Bellati A."/>
            <person name="Pellitteri-Rosa D."/>
            <person name="Bosakova Z."/>
            <person name="Bunikis I."/>
            <person name="Carretero M.A."/>
            <person name="Feiner N."/>
            <person name="Marsik P."/>
            <person name="Pauperio F."/>
            <person name="Salvi D."/>
            <person name="Soler L."/>
            <person name="While G.M."/>
            <person name="Uller T."/>
            <person name="Font E."/>
            <person name="Andersson L."/>
            <person name="Carneiro M."/>
        </authorList>
    </citation>
    <scope>NUCLEOTIDE SEQUENCE</scope>
</reference>
<name>A0A670JWG2_PODMU</name>
<dbReference type="Proteomes" id="UP000472272">
    <property type="component" value="Chromosome 12"/>
</dbReference>
<evidence type="ECO:0000313" key="3">
    <source>
        <dbReference type="Proteomes" id="UP000472272"/>
    </source>
</evidence>
<keyword evidence="1" id="KW-0732">Signal</keyword>
<dbReference type="AlphaFoldDB" id="A0A670JWG2"/>
<reference evidence="2" key="2">
    <citation type="submission" date="2025-08" db="UniProtKB">
        <authorList>
            <consortium name="Ensembl"/>
        </authorList>
    </citation>
    <scope>IDENTIFICATION</scope>
</reference>
<evidence type="ECO:0000313" key="2">
    <source>
        <dbReference type="Ensembl" id="ENSPMRP00000027112.1"/>
    </source>
</evidence>
<feature type="signal peptide" evidence="1">
    <location>
        <begin position="1"/>
        <end position="26"/>
    </location>
</feature>
<proteinExistence type="predicted"/>
<feature type="chain" id="PRO_5025328186" evidence="1">
    <location>
        <begin position="27"/>
        <end position="51"/>
    </location>
</feature>
<accession>A0A670JWG2</accession>
<evidence type="ECO:0000256" key="1">
    <source>
        <dbReference type="SAM" id="SignalP"/>
    </source>
</evidence>
<organism evidence="2 3">
    <name type="scientific">Podarcis muralis</name>
    <name type="common">Wall lizard</name>
    <name type="synonym">Lacerta muralis</name>
    <dbReference type="NCBI Taxonomy" id="64176"/>
    <lineage>
        <taxon>Eukaryota</taxon>
        <taxon>Metazoa</taxon>
        <taxon>Chordata</taxon>
        <taxon>Craniata</taxon>
        <taxon>Vertebrata</taxon>
        <taxon>Euteleostomi</taxon>
        <taxon>Lepidosauria</taxon>
        <taxon>Squamata</taxon>
        <taxon>Bifurcata</taxon>
        <taxon>Unidentata</taxon>
        <taxon>Episquamata</taxon>
        <taxon>Laterata</taxon>
        <taxon>Lacertibaenia</taxon>
        <taxon>Lacertidae</taxon>
        <taxon>Podarcis</taxon>
    </lineage>
</organism>
<keyword evidence="3" id="KW-1185">Reference proteome</keyword>
<sequence>IFYKDHYFLSLLEFLLTGSLISLTSSVNAWCQEGGKWCPEGMGHTFNMASK</sequence>